<reference evidence="3" key="1">
    <citation type="submission" date="2020-05" db="EMBL/GenBank/DDBJ databases">
        <title>Mycena genomes resolve the evolution of fungal bioluminescence.</title>
        <authorList>
            <person name="Tsai I.J."/>
        </authorList>
    </citation>
    <scope>NUCLEOTIDE SEQUENCE</scope>
    <source>
        <strain evidence="3">110903Hualien_Pintung</strain>
    </source>
</reference>
<dbReference type="CDD" id="cd00067">
    <property type="entry name" value="GAL4"/>
    <property type="match status" value="1"/>
</dbReference>
<sequence>MAHRADPATQQQQPQRKTKKGPACDSCKARRVLCHPQPNGEPCPRCAEKNILCTTTPVARGRPRKHQQLPTRQDSASSSATASTSSTTSSPSPTPAPLASNALHPSSGVLFFSNVDPPGPGAIPDLNPEFVRHCFDALKYTPQYAHPLLGPSKTNIRATLSEAGWDLHRLTPSARVMVLCVVCAGTLVSYHPSILSGAQYSPDPHQAETPTSFVDDAFFSGGPDNQQGGFGAGCVRGHISRCGTRRAATYHLLRDWTLRAAWEAGVLLQPTEENAASCYFLDMFEQIDSVRSTRAWAVAYTSHIRVLAPVWHASNGFTATESAEWAEFLMFESLISARNRSPMLVTANDQLLLAGPEPPPLDAQLSSLQKAAQNLSVIWTSTRPFMYHVVTLARQLSETIAGDYPRLERLSEAAVLNFINALTLMQSIVLILLEKIDAALISAGPGVGMGVPPPPTALDNTSVDGTARAAGHALTFGLAGLVLPLYHELRHRDTTDTAGSSLSDAHNNNTRLNLSLTFSHERTRSRFRLMHAQVHEMAVSTARVFVRGLAYLPRVHYAPMHWASVCAWAEFCVAEAEVKEEVGEDEMNDLYTLCHELRLLAYSLDTETSTHMQIRSLLDRMQMLALRHTVGDAPWMPDM</sequence>
<dbReference type="GO" id="GO:0000981">
    <property type="term" value="F:DNA-binding transcription factor activity, RNA polymerase II-specific"/>
    <property type="evidence" value="ECO:0007669"/>
    <property type="project" value="InterPro"/>
</dbReference>
<feature type="domain" description="Zn(2)-C6 fungal-type" evidence="2">
    <location>
        <begin position="23"/>
        <end position="55"/>
    </location>
</feature>
<comment type="caution">
    <text evidence="3">The sequence shown here is derived from an EMBL/GenBank/DDBJ whole genome shotgun (WGS) entry which is preliminary data.</text>
</comment>
<dbReference type="AlphaFoldDB" id="A0A8H6VTD3"/>
<evidence type="ECO:0000256" key="1">
    <source>
        <dbReference type="SAM" id="MobiDB-lite"/>
    </source>
</evidence>
<dbReference type="GO" id="GO:0008270">
    <property type="term" value="F:zinc ion binding"/>
    <property type="evidence" value="ECO:0007669"/>
    <property type="project" value="InterPro"/>
</dbReference>
<name>A0A8H6VTD3_MYCCL</name>
<dbReference type="EMBL" id="JACAZE010000021">
    <property type="protein sequence ID" value="KAF7293204.1"/>
    <property type="molecule type" value="Genomic_DNA"/>
</dbReference>
<dbReference type="InterPro" id="IPR036864">
    <property type="entry name" value="Zn2-C6_fun-type_DNA-bd_sf"/>
</dbReference>
<proteinExistence type="predicted"/>
<evidence type="ECO:0000313" key="3">
    <source>
        <dbReference type="EMBL" id="KAF7293204.1"/>
    </source>
</evidence>
<keyword evidence="4" id="KW-1185">Reference proteome</keyword>
<dbReference type="Gene3D" id="4.10.240.10">
    <property type="entry name" value="Zn(2)-C6 fungal-type DNA-binding domain"/>
    <property type="match status" value="1"/>
</dbReference>
<evidence type="ECO:0000259" key="2">
    <source>
        <dbReference type="PROSITE" id="PS50048"/>
    </source>
</evidence>
<organism evidence="3 4">
    <name type="scientific">Mycena chlorophos</name>
    <name type="common">Agaric fungus</name>
    <name type="synonym">Agaricus chlorophos</name>
    <dbReference type="NCBI Taxonomy" id="658473"/>
    <lineage>
        <taxon>Eukaryota</taxon>
        <taxon>Fungi</taxon>
        <taxon>Dikarya</taxon>
        <taxon>Basidiomycota</taxon>
        <taxon>Agaricomycotina</taxon>
        <taxon>Agaricomycetes</taxon>
        <taxon>Agaricomycetidae</taxon>
        <taxon>Agaricales</taxon>
        <taxon>Marasmiineae</taxon>
        <taxon>Mycenaceae</taxon>
        <taxon>Mycena</taxon>
    </lineage>
</organism>
<dbReference type="PROSITE" id="PS50048">
    <property type="entry name" value="ZN2_CY6_FUNGAL_2"/>
    <property type="match status" value="1"/>
</dbReference>
<dbReference type="Proteomes" id="UP000613580">
    <property type="component" value="Unassembled WGS sequence"/>
</dbReference>
<feature type="region of interest" description="Disordered" evidence="1">
    <location>
        <begin position="1"/>
        <end position="25"/>
    </location>
</feature>
<protein>
    <recommendedName>
        <fullName evidence="2">Zn(2)-C6 fungal-type domain-containing protein</fullName>
    </recommendedName>
</protein>
<dbReference type="OrthoDB" id="3046261at2759"/>
<dbReference type="InterPro" id="IPR001138">
    <property type="entry name" value="Zn2Cys6_DnaBD"/>
</dbReference>
<gene>
    <name evidence="3" type="ORF">HMN09_01198500</name>
</gene>
<feature type="compositionally biased region" description="Low complexity" evidence="1">
    <location>
        <begin position="75"/>
        <end position="91"/>
    </location>
</feature>
<accession>A0A8H6VTD3</accession>
<dbReference type="PROSITE" id="PS00463">
    <property type="entry name" value="ZN2_CY6_FUNGAL_1"/>
    <property type="match status" value="1"/>
</dbReference>
<feature type="region of interest" description="Disordered" evidence="1">
    <location>
        <begin position="56"/>
        <end position="100"/>
    </location>
</feature>
<evidence type="ECO:0000313" key="4">
    <source>
        <dbReference type="Proteomes" id="UP000613580"/>
    </source>
</evidence>
<dbReference type="SUPFAM" id="SSF57701">
    <property type="entry name" value="Zn2/Cys6 DNA-binding domain"/>
    <property type="match status" value="1"/>
</dbReference>